<keyword evidence="2" id="KW-1185">Reference proteome</keyword>
<name>A0ABX9QFD2_9BACT</name>
<proteinExistence type="predicted"/>
<evidence type="ECO:0000313" key="2">
    <source>
        <dbReference type="Proteomes" id="UP000278907"/>
    </source>
</evidence>
<reference evidence="1 2" key="1">
    <citation type="submission" date="2018-09" db="EMBL/GenBank/DDBJ databases">
        <authorList>
            <person name="Livingstone P.G."/>
            <person name="Whitworth D.E."/>
        </authorList>
    </citation>
    <scope>NUCLEOTIDE SEQUENCE [LARGE SCALE GENOMIC DNA]</scope>
    <source>
        <strain evidence="1 2">CA031B</strain>
    </source>
</reference>
<evidence type="ECO:0000313" key="1">
    <source>
        <dbReference type="EMBL" id="RKI06385.1"/>
    </source>
</evidence>
<organism evidence="1 2">
    <name type="scientific">Corallococcus praedator</name>
    <dbReference type="NCBI Taxonomy" id="2316724"/>
    <lineage>
        <taxon>Bacteria</taxon>
        <taxon>Pseudomonadati</taxon>
        <taxon>Myxococcota</taxon>
        <taxon>Myxococcia</taxon>
        <taxon>Myxococcales</taxon>
        <taxon>Cystobacterineae</taxon>
        <taxon>Myxococcaceae</taxon>
        <taxon>Corallococcus</taxon>
    </lineage>
</organism>
<dbReference type="InterPro" id="IPR016039">
    <property type="entry name" value="Thiolase-like"/>
</dbReference>
<comment type="caution">
    <text evidence="1">The sequence shown here is derived from an EMBL/GenBank/DDBJ whole genome shotgun (WGS) entry which is preliminary data.</text>
</comment>
<sequence length="363" mass="38655">MRLVVTGIGMVTALGYGATGSCAAIRAGLSRPQALDGLVVEDGEGGSQPVTGFPVSGYAEGFFLVGAWLRLAAGSLDDLRHRMEWPPASDVSFWGRTGLFALTPFIDEARFGGSLGQRPHALTEDFLQPLLTLQHLPVPIERSRALALGHCGLVAALQQARHLLEERRLERVIIVAADSYADVPSLEWIDGQGRLKQPRMPVGLMPGQAGACLLVEGEGAARARGAPLGIRVQDVSLAAGPGERRMPHALGRELAASILQVLRDARMPLPYQGCLVLDLNGEEWKSAAWAHTQLHLTEHVDFENCRVRVPAESLGEVGAASAVVGAGVAISELLSSHHESAIVCSLSDHGDSGVILLQRILER</sequence>
<dbReference type="EMBL" id="RAWI01000152">
    <property type="protein sequence ID" value="RKI06385.1"/>
    <property type="molecule type" value="Genomic_DNA"/>
</dbReference>
<accession>A0ABX9QFD2</accession>
<dbReference type="Proteomes" id="UP000278907">
    <property type="component" value="Unassembled WGS sequence"/>
</dbReference>
<dbReference type="SUPFAM" id="SSF53901">
    <property type="entry name" value="Thiolase-like"/>
    <property type="match status" value="2"/>
</dbReference>
<protein>
    <recommendedName>
        <fullName evidence="3">Beta-ketoacyl synthase N-terminal domain-containing protein</fullName>
    </recommendedName>
</protein>
<evidence type="ECO:0008006" key="3">
    <source>
        <dbReference type="Google" id="ProtNLM"/>
    </source>
</evidence>
<dbReference type="PROSITE" id="PS51257">
    <property type="entry name" value="PROKAR_LIPOPROTEIN"/>
    <property type="match status" value="1"/>
</dbReference>
<gene>
    <name evidence="1" type="ORF">D7Y13_20325</name>
</gene>